<accession>A0ABS4K2A4</accession>
<keyword evidence="3" id="KW-1185">Reference proteome</keyword>
<sequence>MIYKLSFEEEARERFRLIQEDINHGIELRGEDKAFYDEFKPKMEKESLSEGSTFWEGEADGTTNQMSPLQPKTSRR</sequence>
<evidence type="ECO:0000256" key="1">
    <source>
        <dbReference type="SAM" id="MobiDB-lite"/>
    </source>
</evidence>
<evidence type="ECO:0000313" key="2">
    <source>
        <dbReference type="EMBL" id="MBP2021907.1"/>
    </source>
</evidence>
<organism evidence="2 3">
    <name type="scientific">Clostridium punense</name>
    <dbReference type="NCBI Taxonomy" id="1054297"/>
    <lineage>
        <taxon>Bacteria</taxon>
        <taxon>Bacillati</taxon>
        <taxon>Bacillota</taxon>
        <taxon>Clostridia</taxon>
        <taxon>Eubacteriales</taxon>
        <taxon>Clostridiaceae</taxon>
        <taxon>Clostridium</taxon>
    </lineage>
</organism>
<feature type="compositionally biased region" description="Polar residues" evidence="1">
    <location>
        <begin position="61"/>
        <end position="76"/>
    </location>
</feature>
<name>A0ABS4K2A4_9CLOT</name>
<reference evidence="2 3" key="1">
    <citation type="submission" date="2021-03" db="EMBL/GenBank/DDBJ databases">
        <title>Genomic Encyclopedia of Type Strains, Phase IV (KMG-IV): sequencing the most valuable type-strain genomes for metagenomic binning, comparative biology and taxonomic classification.</title>
        <authorList>
            <person name="Goeker M."/>
        </authorList>
    </citation>
    <scope>NUCLEOTIDE SEQUENCE [LARGE SCALE GENOMIC DNA]</scope>
    <source>
        <strain evidence="2 3">DSM 28650</strain>
    </source>
</reference>
<feature type="region of interest" description="Disordered" evidence="1">
    <location>
        <begin position="47"/>
        <end position="76"/>
    </location>
</feature>
<evidence type="ECO:0000313" key="3">
    <source>
        <dbReference type="Proteomes" id="UP001519308"/>
    </source>
</evidence>
<gene>
    <name evidence="2" type="ORF">J2Z44_001703</name>
</gene>
<dbReference type="RefSeq" id="WP_021281740.1">
    <property type="nucleotide sequence ID" value="NZ_JAGGLL010000011.1"/>
</dbReference>
<dbReference type="EMBL" id="JAGGLL010000011">
    <property type="protein sequence ID" value="MBP2021907.1"/>
    <property type="molecule type" value="Genomic_DNA"/>
</dbReference>
<protein>
    <submittedName>
        <fullName evidence="2">Uncharacterized protein</fullName>
    </submittedName>
</protein>
<comment type="caution">
    <text evidence="2">The sequence shown here is derived from an EMBL/GenBank/DDBJ whole genome shotgun (WGS) entry which is preliminary data.</text>
</comment>
<proteinExistence type="predicted"/>
<dbReference type="Proteomes" id="UP001519308">
    <property type="component" value="Unassembled WGS sequence"/>
</dbReference>